<keyword evidence="4" id="KW-1185">Reference proteome</keyword>
<dbReference type="Gene3D" id="3.40.50.1820">
    <property type="entry name" value="alpha/beta hydrolase"/>
    <property type="match status" value="1"/>
</dbReference>
<dbReference type="Proteomes" id="UP000186141">
    <property type="component" value="Unassembled WGS sequence"/>
</dbReference>
<name>A0A1N7M1C2_9RHOB</name>
<dbReference type="InterPro" id="IPR050261">
    <property type="entry name" value="FrsA_esterase"/>
</dbReference>
<protein>
    <submittedName>
        <fullName evidence="3">Predicted esterase</fullName>
    </submittedName>
</protein>
<dbReference type="RefSeq" id="WP_076529535.1">
    <property type="nucleotide sequence ID" value="NZ_BMEH01000002.1"/>
</dbReference>
<proteinExistence type="predicted"/>
<dbReference type="SUPFAM" id="SSF53474">
    <property type="entry name" value="alpha/beta-Hydrolases"/>
    <property type="match status" value="1"/>
</dbReference>
<dbReference type="AlphaFoldDB" id="A0A1N7M1C2"/>
<evidence type="ECO:0000259" key="2">
    <source>
        <dbReference type="Pfam" id="PF02230"/>
    </source>
</evidence>
<gene>
    <name evidence="3" type="ORF">SAMN05421774_102338</name>
</gene>
<dbReference type="Pfam" id="PF02230">
    <property type="entry name" value="Abhydrolase_2"/>
    <property type="match status" value="1"/>
</dbReference>
<feature type="domain" description="Phospholipase/carboxylesterase/thioesterase" evidence="2">
    <location>
        <begin position="108"/>
        <end position="215"/>
    </location>
</feature>
<dbReference type="GO" id="GO:0052689">
    <property type="term" value="F:carboxylic ester hydrolase activity"/>
    <property type="evidence" value="ECO:0007669"/>
    <property type="project" value="UniProtKB-ARBA"/>
</dbReference>
<evidence type="ECO:0000313" key="4">
    <source>
        <dbReference type="Proteomes" id="UP000186141"/>
    </source>
</evidence>
<dbReference type="PANTHER" id="PTHR22946:SF9">
    <property type="entry name" value="POLYKETIDE TRANSFERASE AF380"/>
    <property type="match status" value="1"/>
</dbReference>
<dbReference type="STRING" id="1086013.SAMN05421774_102338"/>
<keyword evidence="1" id="KW-0378">Hydrolase</keyword>
<dbReference type="EMBL" id="FTOT01000002">
    <property type="protein sequence ID" value="SIS79888.1"/>
    <property type="molecule type" value="Genomic_DNA"/>
</dbReference>
<dbReference type="PANTHER" id="PTHR22946">
    <property type="entry name" value="DIENELACTONE HYDROLASE DOMAIN-CONTAINING PROTEIN-RELATED"/>
    <property type="match status" value="1"/>
</dbReference>
<dbReference type="InterPro" id="IPR029058">
    <property type="entry name" value="AB_hydrolase_fold"/>
</dbReference>
<reference evidence="3 4" key="1">
    <citation type="submission" date="2017-01" db="EMBL/GenBank/DDBJ databases">
        <authorList>
            <person name="Mah S.A."/>
            <person name="Swanson W.J."/>
            <person name="Moy G.W."/>
            <person name="Vacquier V.D."/>
        </authorList>
    </citation>
    <scope>NUCLEOTIDE SEQUENCE [LARGE SCALE GENOMIC DNA]</scope>
    <source>
        <strain evidence="3 4">DSM 26375</strain>
    </source>
</reference>
<dbReference type="InterPro" id="IPR003140">
    <property type="entry name" value="PLipase/COase/thioEstase"/>
</dbReference>
<sequence>MVGRSKFERIFVPSSEAGTNLELVVARPGCDGPFPTIVFNHGSTGSGRNNAVSKRTIYPEVIANYFADRGWMTIFPQRRGRGKSGGVYGEGLASNGSGYSCDTDIALAGFERAVADIDDVVRNLGCLHDADQSRLLIGGVSRGGILAIAYAGMRPGTFRGAINFNGGWLGRACPSHETVNPQLFERGAQAGVPTLWVHGSYDQYYRIGHCRGNFERFLSSGGQGHFVSAAGGHALMFKPALWTPHLDDYLSRLFPA</sequence>
<dbReference type="OrthoDB" id="9812921at2"/>
<organism evidence="3 4">
    <name type="scientific">Gemmobacter megaterium</name>
    <dbReference type="NCBI Taxonomy" id="1086013"/>
    <lineage>
        <taxon>Bacteria</taxon>
        <taxon>Pseudomonadati</taxon>
        <taxon>Pseudomonadota</taxon>
        <taxon>Alphaproteobacteria</taxon>
        <taxon>Rhodobacterales</taxon>
        <taxon>Paracoccaceae</taxon>
        <taxon>Gemmobacter</taxon>
    </lineage>
</organism>
<evidence type="ECO:0000313" key="3">
    <source>
        <dbReference type="EMBL" id="SIS79888.1"/>
    </source>
</evidence>
<evidence type="ECO:0000256" key="1">
    <source>
        <dbReference type="ARBA" id="ARBA00022801"/>
    </source>
</evidence>
<accession>A0A1N7M1C2</accession>